<dbReference type="Pfam" id="PF26055">
    <property type="entry name" value="Mtase_EDM2"/>
    <property type="match status" value="1"/>
</dbReference>
<keyword evidence="3" id="KW-0677">Repeat</keyword>
<dbReference type="Proteomes" id="UP000639772">
    <property type="component" value="Unassembled WGS sequence"/>
</dbReference>
<dbReference type="InterPro" id="IPR055198">
    <property type="entry name" value="NSD_PHD"/>
</dbReference>
<name>A0A835RMF4_VANPL</name>
<dbReference type="PANTHER" id="PTHR46235:SF3">
    <property type="entry name" value="PHD FINGER-CONTAINING PROTEIN DDB_G0268158"/>
    <property type="match status" value="1"/>
</dbReference>
<organism evidence="8 9">
    <name type="scientific">Vanilla planifolia</name>
    <name type="common">Vanilla</name>
    <dbReference type="NCBI Taxonomy" id="51239"/>
    <lineage>
        <taxon>Eukaryota</taxon>
        <taxon>Viridiplantae</taxon>
        <taxon>Streptophyta</taxon>
        <taxon>Embryophyta</taxon>
        <taxon>Tracheophyta</taxon>
        <taxon>Spermatophyta</taxon>
        <taxon>Magnoliopsida</taxon>
        <taxon>Liliopsida</taxon>
        <taxon>Asparagales</taxon>
        <taxon>Orchidaceae</taxon>
        <taxon>Vanilloideae</taxon>
        <taxon>Vanilleae</taxon>
        <taxon>Vanilla</taxon>
    </lineage>
</organism>
<dbReference type="Pfam" id="PF23004">
    <property type="entry name" value="PHDvar_NSD"/>
    <property type="match status" value="1"/>
</dbReference>
<evidence type="ECO:0000256" key="6">
    <source>
        <dbReference type="ARBA" id="ARBA00023242"/>
    </source>
</evidence>
<dbReference type="InterPro" id="IPR011011">
    <property type="entry name" value="Znf_FYVE_PHD"/>
</dbReference>
<dbReference type="CDD" id="cd15565">
    <property type="entry name" value="PHD2_NSD"/>
    <property type="match status" value="1"/>
</dbReference>
<dbReference type="GO" id="GO:0008270">
    <property type="term" value="F:zinc ion binding"/>
    <property type="evidence" value="ECO:0007669"/>
    <property type="project" value="UniProtKB-KW"/>
</dbReference>
<dbReference type="OrthoDB" id="21264at2759"/>
<feature type="domain" description="Zinc finger PHD-type" evidence="7">
    <location>
        <begin position="436"/>
        <end position="502"/>
    </location>
</feature>
<dbReference type="Pfam" id="PF12047">
    <property type="entry name" value="DNMT1-RFD"/>
    <property type="match status" value="1"/>
</dbReference>
<keyword evidence="6" id="KW-0539">Nucleus</keyword>
<dbReference type="InterPro" id="IPR013083">
    <property type="entry name" value="Znf_RING/FYVE/PHD"/>
</dbReference>
<dbReference type="SUPFAM" id="SSF57903">
    <property type="entry name" value="FYVE/PHD zinc finger"/>
    <property type="match status" value="1"/>
</dbReference>
<evidence type="ECO:0000256" key="4">
    <source>
        <dbReference type="ARBA" id="ARBA00022771"/>
    </source>
</evidence>
<evidence type="ECO:0000256" key="2">
    <source>
        <dbReference type="ARBA" id="ARBA00022723"/>
    </source>
</evidence>
<protein>
    <recommendedName>
        <fullName evidence="7">Zinc finger PHD-type domain-containing protein</fullName>
    </recommendedName>
</protein>
<evidence type="ECO:0000313" key="9">
    <source>
        <dbReference type="Proteomes" id="UP000639772"/>
    </source>
</evidence>
<dbReference type="SMART" id="SM00249">
    <property type="entry name" value="PHD"/>
    <property type="match status" value="3"/>
</dbReference>
<dbReference type="GO" id="GO:0005634">
    <property type="term" value="C:nucleus"/>
    <property type="evidence" value="ECO:0007669"/>
    <property type="project" value="UniProtKB-SubCell"/>
</dbReference>
<evidence type="ECO:0000259" key="7">
    <source>
        <dbReference type="SMART" id="SM00249"/>
    </source>
</evidence>
<feature type="domain" description="Zinc finger PHD-type" evidence="7">
    <location>
        <begin position="503"/>
        <end position="569"/>
    </location>
</feature>
<accession>A0A835RMF4</accession>
<gene>
    <name evidence="8" type="ORF">HPP92_004222</name>
</gene>
<evidence type="ECO:0000256" key="5">
    <source>
        <dbReference type="ARBA" id="ARBA00022833"/>
    </source>
</evidence>
<evidence type="ECO:0000313" key="8">
    <source>
        <dbReference type="EMBL" id="KAG0493228.1"/>
    </source>
</evidence>
<keyword evidence="4" id="KW-0863">Zinc-finger</keyword>
<keyword evidence="5" id="KW-0862">Zinc</keyword>
<evidence type="ECO:0000256" key="1">
    <source>
        <dbReference type="ARBA" id="ARBA00004123"/>
    </source>
</evidence>
<comment type="caution">
    <text evidence="8">The sequence shown here is derived from an EMBL/GenBank/DDBJ whole genome shotgun (WGS) entry which is preliminary data.</text>
</comment>
<evidence type="ECO:0000256" key="3">
    <source>
        <dbReference type="ARBA" id="ARBA00022737"/>
    </source>
</evidence>
<feature type="domain" description="Zinc finger PHD-type" evidence="7">
    <location>
        <begin position="376"/>
        <end position="431"/>
    </location>
</feature>
<dbReference type="GO" id="GO:0006338">
    <property type="term" value="P:chromatin remodeling"/>
    <property type="evidence" value="ECO:0007669"/>
    <property type="project" value="UniProtKB-ARBA"/>
</dbReference>
<dbReference type="InterPro" id="IPR001965">
    <property type="entry name" value="Znf_PHD"/>
</dbReference>
<dbReference type="Gene3D" id="3.30.40.10">
    <property type="entry name" value="Zinc/RING finger domain, C3HC4 (zinc finger)"/>
    <property type="match status" value="2"/>
</dbReference>
<proteinExistence type="predicted"/>
<sequence length="849" mass="95939">MRLDHSSCRRKVIERRERGRRLLRLCAELKSVVVPRHCSAPSVTGIACRRRSSGKAMIAHDPVMGPRQRGEETPQHMARVAAQLIGRDRPSMGRSPSTIWPPPPPTAFDDRPRARQQYGWHPLIRVTLVWLIKFSRFASWGPGIRDYLLVGYWMALSEDEEEAVPNSITNYHFEDKDGAPITFSILPLILDDAENAEAPRQQVSVRGTTDGGLQSVFKGVIAWKLSLDEENPQVSVLSKENKWIKLEKPKKSFEECIRPVLITIHLLHLSKKNPEASIKSSWEHLRHVLGPFDDRPFDLSDHVQLVKLYMDRDESLSNSQVLQIVVKNPENAFGENFINGLGERPFIIDDELEYGIDVDKGNGDESEDESDLFDSVCSICDNGGELLCCEGRCLRSFHATKRAGEDSDCASLGLTRTQVDAMQNFLCKNCQLKKHQCFACGKLGSSDKSGSAEVFSCVSATCGHFYHPKCVACLLFPENKVQATELEIKIAAGQSFTCPVHRCIVCKQVENKEVEELQFAICRRCPKAYHRKCMPREISFEDIEGEDIIQRAWEGLLPNRILIYCIVLALVEEESSSLTMEDIKKTLLMPSTHAFSAGQIDKSITLGKAVRTALEKLDAGGNVEDARAVCEPEILKRLIKWNTKLKVYLAPVLHGSRYSPYGRYFTKSDKLQEISDKLQWYVQDGDMVVDFCCGANEFSLLIKEKLDATGKKCSFKNLTFSRQSMLNIVSNVYFEVAFKQIMGLNPPFGVNARLANQFIDKALTFKPKLLILIVPEETRRLDQKNPQYDLIWEDRESLSGKSFYLPGSIDICDKQIEQWNLETSSSVFMEPSGLDGEAQKHCFESRSHV</sequence>
<dbReference type="InterPro" id="IPR058939">
    <property type="entry name" value="Mtase_EDM2"/>
</dbReference>
<comment type="subcellular location">
    <subcellularLocation>
        <location evidence="1">Nucleus</location>
    </subcellularLocation>
</comment>
<reference evidence="8 9" key="1">
    <citation type="journal article" date="2020" name="Nat. Food">
        <title>A phased Vanilla planifolia genome enables genetic improvement of flavour and production.</title>
        <authorList>
            <person name="Hasing T."/>
            <person name="Tang H."/>
            <person name="Brym M."/>
            <person name="Khazi F."/>
            <person name="Huang T."/>
            <person name="Chambers A.H."/>
        </authorList>
    </citation>
    <scope>NUCLEOTIDE SEQUENCE [LARGE SCALE GENOMIC DNA]</scope>
    <source>
        <tissue evidence="8">Leaf</tissue>
    </source>
</reference>
<dbReference type="PANTHER" id="PTHR46235">
    <property type="entry name" value="PHD FINGER-CONTAINING PROTEIN DDB_G0268158"/>
    <property type="match status" value="1"/>
</dbReference>
<dbReference type="Pfam" id="PF22908">
    <property type="entry name" value="PHD_NSD"/>
    <property type="match status" value="1"/>
</dbReference>
<dbReference type="AlphaFoldDB" id="A0A835RMF4"/>
<dbReference type="InterPro" id="IPR022702">
    <property type="entry name" value="Cytosine_MeTrfase1_RFD"/>
</dbReference>
<keyword evidence="2" id="KW-0479">Metal-binding</keyword>
<dbReference type="EMBL" id="JADCNM010000002">
    <property type="protein sequence ID" value="KAG0493228.1"/>
    <property type="molecule type" value="Genomic_DNA"/>
</dbReference>
<dbReference type="InterPro" id="IPR055197">
    <property type="entry name" value="PHDvar_NSD"/>
</dbReference>